<gene>
    <name evidence="1" type="ORF">VXS06_09120</name>
</gene>
<evidence type="ECO:0000313" key="1">
    <source>
        <dbReference type="EMBL" id="MEC6831920.1"/>
    </source>
</evidence>
<evidence type="ECO:0000313" key="2">
    <source>
        <dbReference type="Proteomes" id="UP001306119"/>
    </source>
</evidence>
<accession>A0ABU6L680</accession>
<protein>
    <submittedName>
        <fullName evidence="1">Uncharacterized protein</fullName>
    </submittedName>
</protein>
<dbReference type="RefSeq" id="WP_327774735.1">
    <property type="nucleotide sequence ID" value="NZ_JAYXUG010000005.1"/>
</dbReference>
<dbReference type="EMBL" id="JAYXUG010000005">
    <property type="protein sequence ID" value="MEC6831920.1"/>
    <property type="molecule type" value="Genomic_DNA"/>
</dbReference>
<sequence>MIYQPPPCRRNYQPDSRTSFHCVAMVKETNERARVAVRKEKYKK</sequence>
<organism evidence="1 2">
    <name type="scientific">Photobacterium toruni</name>
    <dbReference type="NCBI Taxonomy" id="1935446"/>
    <lineage>
        <taxon>Bacteria</taxon>
        <taxon>Pseudomonadati</taxon>
        <taxon>Pseudomonadota</taxon>
        <taxon>Gammaproteobacteria</taxon>
        <taxon>Vibrionales</taxon>
        <taxon>Vibrionaceae</taxon>
        <taxon>Photobacterium</taxon>
    </lineage>
</organism>
<name>A0ABU6L680_9GAMM</name>
<dbReference type="Proteomes" id="UP001306119">
    <property type="component" value="Unassembled WGS sequence"/>
</dbReference>
<comment type="caution">
    <text evidence="1">The sequence shown here is derived from an EMBL/GenBank/DDBJ whole genome shotgun (WGS) entry which is preliminary data.</text>
</comment>
<reference evidence="1 2" key="1">
    <citation type="submission" date="2024-01" db="EMBL/GenBank/DDBJ databases">
        <title>Active colonisers of the gastrointestinal tract of Atlantic salmon farmed in a warm water region.</title>
        <authorList>
            <person name="Bowman J.P."/>
        </authorList>
    </citation>
    <scope>NUCLEOTIDE SEQUENCE [LARGE SCALE GENOMIC DNA]</scope>
    <source>
        <strain evidence="1 2">S3MW1</strain>
    </source>
</reference>
<proteinExistence type="predicted"/>
<keyword evidence="2" id="KW-1185">Reference proteome</keyword>